<dbReference type="RefSeq" id="WP_203819050.1">
    <property type="nucleotide sequence ID" value="NZ_BAAABP010000004.1"/>
</dbReference>
<sequence length="106" mass="12323">MSAQTLLARPHRPVLVAGTLTELAGPTRGIVELPLRLWWNPVRTFDLDEPTMLSWMYENVLREAIRVDELRSYLNGPLLVRLWPQLNLPRAVRAAWEARHPRLRHA</sequence>
<organism evidence="1 2">
    <name type="scientific">Paractinoplanes ferrugineus</name>
    <dbReference type="NCBI Taxonomy" id="113564"/>
    <lineage>
        <taxon>Bacteria</taxon>
        <taxon>Bacillati</taxon>
        <taxon>Actinomycetota</taxon>
        <taxon>Actinomycetes</taxon>
        <taxon>Micromonosporales</taxon>
        <taxon>Micromonosporaceae</taxon>
        <taxon>Paractinoplanes</taxon>
    </lineage>
</organism>
<keyword evidence="2" id="KW-1185">Reference proteome</keyword>
<accession>A0A919J2A2</accession>
<comment type="caution">
    <text evidence="1">The sequence shown here is derived from an EMBL/GenBank/DDBJ whole genome shotgun (WGS) entry which is preliminary data.</text>
</comment>
<protein>
    <submittedName>
        <fullName evidence="1">Uncharacterized protein</fullName>
    </submittedName>
</protein>
<evidence type="ECO:0000313" key="1">
    <source>
        <dbReference type="EMBL" id="GIE12593.1"/>
    </source>
</evidence>
<evidence type="ECO:0000313" key="2">
    <source>
        <dbReference type="Proteomes" id="UP000598174"/>
    </source>
</evidence>
<name>A0A919J2A2_9ACTN</name>
<gene>
    <name evidence="1" type="ORF">Afe05nite_44330</name>
</gene>
<reference evidence="1" key="1">
    <citation type="submission" date="2021-01" db="EMBL/GenBank/DDBJ databases">
        <title>Whole genome shotgun sequence of Actinoplanes ferrugineus NBRC 15555.</title>
        <authorList>
            <person name="Komaki H."/>
            <person name="Tamura T."/>
        </authorList>
    </citation>
    <scope>NUCLEOTIDE SEQUENCE</scope>
    <source>
        <strain evidence="1">NBRC 15555</strain>
    </source>
</reference>
<proteinExistence type="predicted"/>
<dbReference type="Proteomes" id="UP000598174">
    <property type="component" value="Unassembled WGS sequence"/>
</dbReference>
<dbReference type="EMBL" id="BOMM01000039">
    <property type="protein sequence ID" value="GIE12593.1"/>
    <property type="molecule type" value="Genomic_DNA"/>
</dbReference>
<dbReference type="AlphaFoldDB" id="A0A919J2A2"/>